<comment type="catalytic activity">
    <reaction evidence="1">
        <text>Release of an N-terminal amino acid, Xaa-|-Yaa- from a peptide, amide or arylamide. Xaa is preferably Ala, but may be most amino acids including Pro (slow action). When a terminal hydrophobic residue is followed by a prolyl residue, the two may be released as an intact Xaa-Pro dipeptide.</text>
        <dbReference type="EC" id="3.4.11.2"/>
    </reaction>
</comment>
<evidence type="ECO:0000256" key="4">
    <source>
        <dbReference type="ARBA" id="ARBA00012564"/>
    </source>
</evidence>
<feature type="domain" description="Peptidase M1 membrane alanine aminopeptidase" evidence="13">
    <location>
        <begin position="248"/>
        <end position="444"/>
    </location>
</feature>
<evidence type="ECO:0000256" key="5">
    <source>
        <dbReference type="ARBA" id="ARBA00015611"/>
    </source>
</evidence>
<keyword evidence="10" id="KW-0862">Zinc</keyword>
<evidence type="ECO:0000256" key="11">
    <source>
        <dbReference type="ARBA" id="ARBA00023049"/>
    </source>
</evidence>
<evidence type="ECO:0000313" key="16">
    <source>
        <dbReference type="Proteomes" id="UP001500742"/>
    </source>
</evidence>
<dbReference type="Gene3D" id="1.10.390.10">
    <property type="entry name" value="Neutral Protease Domain 2"/>
    <property type="match status" value="1"/>
</dbReference>
<keyword evidence="6" id="KW-0031">Aminopeptidase</keyword>
<dbReference type="SUPFAM" id="SSF63737">
    <property type="entry name" value="Leukotriene A4 hydrolase N-terminal domain"/>
    <property type="match status" value="1"/>
</dbReference>
<keyword evidence="12" id="KW-0732">Signal</keyword>
<keyword evidence="8" id="KW-0479">Metal-binding</keyword>
<dbReference type="PANTHER" id="PTHR11533:SF174">
    <property type="entry name" value="PUROMYCIN-SENSITIVE AMINOPEPTIDASE-RELATED"/>
    <property type="match status" value="1"/>
</dbReference>
<dbReference type="InterPro" id="IPR045357">
    <property type="entry name" value="Aminopeptidase_N-like_N"/>
</dbReference>
<evidence type="ECO:0000256" key="3">
    <source>
        <dbReference type="ARBA" id="ARBA00010136"/>
    </source>
</evidence>
<evidence type="ECO:0000256" key="2">
    <source>
        <dbReference type="ARBA" id="ARBA00001947"/>
    </source>
</evidence>
<dbReference type="SUPFAM" id="SSF55486">
    <property type="entry name" value="Metalloproteases ('zincins'), catalytic domain"/>
    <property type="match status" value="1"/>
</dbReference>
<evidence type="ECO:0000256" key="12">
    <source>
        <dbReference type="SAM" id="SignalP"/>
    </source>
</evidence>
<keyword evidence="16" id="KW-1185">Reference proteome</keyword>
<protein>
    <recommendedName>
        <fullName evidence="5">Aminopeptidase N</fullName>
        <ecNumber evidence="4">3.4.11.2</ecNumber>
    </recommendedName>
</protein>
<sequence length="530" mass="59570">MRFYPSFHKFLSVCLLFTAIVAKAQVPGAGIDVQHYTFALQLNDDNNNIKGEATVAIKFLKDASSFSLNLVKKNAKGNGMIVSTITENGKNLKFEQDSDVVKIYTTVKAPSRHTYVVTYEGIPADGLIISTNKFGHRTFFGDNWPNRAHNWIPCVDLPADKATVDFIVTAPDHYQVVSNGLKLEEKALPNRLKLTHWQENVALPTKVMVIGVADFAVDYTGDVAGIPIYTYVFPENKEAGFKSYAIAKEILPFFIKMVGPYSYEKLANVQSKTIFGGMENASAIFYFEESVSSKGIEELMAHEIAHQWFGDGASEKNFEHIWLSEGFATYMTNLYLENKYGVDTLKKRLIADRKLVLNFEKERFTPVVDTTVKGNYMQLLNGNSYQKGGWALHMLRRKLGDAIFWKGVSNYYNKYNGRNANTDDLRLVMEQTSGENLKPFFKQWLKTAGHPDLAISWQFDDAKGAVNINIDQKQSYVYDFPLEVDIDGQLYTVNVKGKTATAQIPVKAKPQAVVIDPNVNLLATFEVVAK</sequence>
<evidence type="ECO:0000256" key="7">
    <source>
        <dbReference type="ARBA" id="ARBA00022670"/>
    </source>
</evidence>
<dbReference type="InterPro" id="IPR001930">
    <property type="entry name" value="Peptidase_M1"/>
</dbReference>
<comment type="similarity">
    <text evidence="3">Belongs to the peptidase M1 family.</text>
</comment>
<dbReference type="Gene3D" id="2.60.40.1730">
    <property type="entry name" value="tricorn interacting facor f3 domain"/>
    <property type="match status" value="1"/>
</dbReference>
<dbReference type="InterPro" id="IPR014782">
    <property type="entry name" value="Peptidase_M1_dom"/>
</dbReference>
<feature type="signal peptide" evidence="12">
    <location>
        <begin position="1"/>
        <end position="24"/>
    </location>
</feature>
<evidence type="ECO:0000313" key="15">
    <source>
        <dbReference type="EMBL" id="GAA3978744.1"/>
    </source>
</evidence>
<organism evidence="15 16">
    <name type="scientific">Mucilaginibacter dorajii</name>
    <dbReference type="NCBI Taxonomy" id="692994"/>
    <lineage>
        <taxon>Bacteria</taxon>
        <taxon>Pseudomonadati</taxon>
        <taxon>Bacteroidota</taxon>
        <taxon>Sphingobacteriia</taxon>
        <taxon>Sphingobacteriales</taxon>
        <taxon>Sphingobacteriaceae</taxon>
        <taxon>Mucilaginibacter</taxon>
    </lineage>
</organism>
<keyword evidence="9" id="KW-0378">Hydrolase</keyword>
<dbReference type="InterPro" id="IPR042097">
    <property type="entry name" value="Aminopeptidase_N-like_N_sf"/>
</dbReference>
<keyword evidence="7" id="KW-0645">Protease</keyword>
<name>A0ABP7Q994_9SPHI</name>
<reference evidence="16" key="1">
    <citation type="journal article" date="2019" name="Int. J. Syst. Evol. Microbiol.">
        <title>The Global Catalogue of Microorganisms (GCM) 10K type strain sequencing project: providing services to taxonomists for standard genome sequencing and annotation.</title>
        <authorList>
            <consortium name="The Broad Institute Genomics Platform"/>
            <consortium name="The Broad Institute Genome Sequencing Center for Infectious Disease"/>
            <person name="Wu L."/>
            <person name="Ma J."/>
        </authorList>
    </citation>
    <scope>NUCLEOTIDE SEQUENCE [LARGE SCALE GENOMIC DNA]</scope>
    <source>
        <strain evidence="16">JCM 16601</strain>
    </source>
</reference>
<dbReference type="PRINTS" id="PR00756">
    <property type="entry name" value="ALADIPTASE"/>
</dbReference>
<dbReference type="Proteomes" id="UP001500742">
    <property type="component" value="Unassembled WGS sequence"/>
</dbReference>
<comment type="cofactor">
    <cofactor evidence="2">
        <name>Zn(2+)</name>
        <dbReference type="ChEBI" id="CHEBI:29105"/>
    </cofactor>
</comment>
<evidence type="ECO:0000259" key="14">
    <source>
        <dbReference type="Pfam" id="PF17900"/>
    </source>
</evidence>
<keyword evidence="11" id="KW-0482">Metalloprotease</keyword>
<evidence type="ECO:0000256" key="1">
    <source>
        <dbReference type="ARBA" id="ARBA00000098"/>
    </source>
</evidence>
<proteinExistence type="inferred from homology"/>
<dbReference type="Pfam" id="PF01433">
    <property type="entry name" value="Peptidase_M1"/>
    <property type="match status" value="1"/>
</dbReference>
<dbReference type="InterPro" id="IPR050344">
    <property type="entry name" value="Peptidase_M1_aminopeptidases"/>
</dbReference>
<dbReference type="EMBL" id="BAAAZC010000024">
    <property type="protein sequence ID" value="GAA3978744.1"/>
    <property type="molecule type" value="Genomic_DNA"/>
</dbReference>
<evidence type="ECO:0000256" key="8">
    <source>
        <dbReference type="ARBA" id="ARBA00022723"/>
    </source>
</evidence>
<dbReference type="EC" id="3.4.11.2" evidence="4"/>
<evidence type="ECO:0000256" key="9">
    <source>
        <dbReference type="ARBA" id="ARBA00022801"/>
    </source>
</evidence>
<dbReference type="InterPro" id="IPR027268">
    <property type="entry name" value="Peptidase_M4/M1_CTD_sf"/>
</dbReference>
<gene>
    <name evidence="15" type="ORF">GCM10022210_32230</name>
</gene>
<dbReference type="RefSeq" id="WP_259096226.1">
    <property type="nucleotide sequence ID" value="NZ_BAAAZC010000024.1"/>
</dbReference>
<comment type="caution">
    <text evidence="15">The sequence shown here is derived from an EMBL/GenBank/DDBJ whole genome shotgun (WGS) entry which is preliminary data.</text>
</comment>
<feature type="domain" description="Aminopeptidase N-like N-terminal" evidence="14">
    <location>
        <begin position="34"/>
        <end position="205"/>
    </location>
</feature>
<accession>A0ABP7Q994</accession>
<feature type="chain" id="PRO_5045987366" description="Aminopeptidase N" evidence="12">
    <location>
        <begin position="25"/>
        <end position="530"/>
    </location>
</feature>
<evidence type="ECO:0000259" key="13">
    <source>
        <dbReference type="Pfam" id="PF01433"/>
    </source>
</evidence>
<evidence type="ECO:0000256" key="10">
    <source>
        <dbReference type="ARBA" id="ARBA00022833"/>
    </source>
</evidence>
<dbReference type="Pfam" id="PF17900">
    <property type="entry name" value="Peptidase_M1_N"/>
    <property type="match status" value="1"/>
</dbReference>
<evidence type="ECO:0000256" key="6">
    <source>
        <dbReference type="ARBA" id="ARBA00022438"/>
    </source>
</evidence>
<dbReference type="PANTHER" id="PTHR11533">
    <property type="entry name" value="PROTEASE M1 ZINC METALLOPROTEASE"/>
    <property type="match status" value="1"/>
</dbReference>
<dbReference type="CDD" id="cd09603">
    <property type="entry name" value="M1_APN_like"/>
    <property type="match status" value="1"/>
</dbReference>